<dbReference type="InterPro" id="IPR025518">
    <property type="entry name" value="DUF4406"/>
</dbReference>
<comment type="caution">
    <text evidence="1">The sequence shown here is derived from an EMBL/GenBank/DDBJ whole genome shotgun (WGS) entry which is preliminary data.</text>
</comment>
<sequence>MSKSNVTSAERAVLLTDDRANRVYIAGPMSGLPEFNFPAFHAMAATMRAEGWHVENPAEHGHVDGAEWADYLRFDIGRLSTCEAIMLLPGWSRSRGARLEVHIAKEIGMRMLLADGAEPVVFQEAA</sequence>
<protein>
    <submittedName>
        <fullName evidence="1">DUF4406 domain-containing protein</fullName>
    </submittedName>
</protein>
<accession>A0A9X4D2E7</accession>
<dbReference type="Gene3D" id="3.40.50.10400">
    <property type="entry name" value="Hypothetical protein PA1492"/>
    <property type="match status" value="1"/>
</dbReference>
<reference evidence="1" key="1">
    <citation type="submission" date="2022-07" db="EMBL/GenBank/DDBJ databases">
        <title>Multi-strain Analysis of Pseudomonas putida Reveals Metabolic and Genetic Diversity.</title>
        <authorList>
            <person name="Monk J.M."/>
        </authorList>
    </citation>
    <scope>NUCLEOTIDE SEQUENCE</scope>
    <source>
        <strain evidence="1">17514</strain>
    </source>
</reference>
<proteinExistence type="predicted"/>
<dbReference type="SUPFAM" id="SSF52309">
    <property type="entry name" value="N-(deoxy)ribosyltransferase-like"/>
    <property type="match status" value="1"/>
</dbReference>
<dbReference type="Proteomes" id="UP001150678">
    <property type="component" value="Unassembled WGS sequence"/>
</dbReference>
<dbReference type="EMBL" id="JANIAN010000029">
    <property type="protein sequence ID" value="MDD2108437.1"/>
    <property type="molecule type" value="Genomic_DNA"/>
</dbReference>
<organism evidence="1 2">
    <name type="scientific">Pseudomonas asiatica</name>
    <dbReference type="NCBI Taxonomy" id="2219225"/>
    <lineage>
        <taxon>Bacteria</taxon>
        <taxon>Pseudomonadati</taxon>
        <taxon>Pseudomonadota</taxon>
        <taxon>Gammaproteobacteria</taxon>
        <taxon>Pseudomonadales</taxon>
        <taxon>Pseudomonadaceae</taxon>
        <taxon>Pseudomonas</taxon>
    </lineage>
</organism>
<dbReference type="RefSeq" id="WP_274079372.1">
    <property type="nucleotide sequence ID" value="NZ_JANIAN010000029.1"/>
</dbReference>
<dbReference type="AlphaFoldDB" id="A0A9X4D2E7"/>
<name>A0A9X4D2E7_9PSED</name>
<evidence type="ECO:0000313" key="2">
    <source>
        <dbReference type="Proteomes" id="UP001150678"/>
    </source>
</evidence>
<dbReference type="Pfam" id="PF14359">
    <property type="entry name" value="DUF4406"/>
    <property type="match status" value="1"/>
</dbReference>
<evidence type="ECO:0000313" key="1">
    <source>
        <dbReference type="EMBL" id="MDD2108437.1"/>
    </source>
</evidence>
<gene>
    <name evidence="1" type="ORF">NP533_19815</name>
</gene>